<organism evidence="1 2">
    <name type="scientific">Adineta steineri</name>
    <dbReference type="NCBI Taxonomy" id="433720"/>
    <lineage>
        <taxon>Eukaryota</taxon>
        <taxon>Metazoa</taxon>
        <taxon>Spiralia</taxon>
        <taxon>Gnathifera</taxon>
        <taxon>Rotifera</taxon>
        <taxon>Eurotatoria</taxon>
        <taxon>Bdelloidea</taxon>
        <taxon>Adinetida</taxon>
        <taxon>Adinetidae</taxon>
        <taxon>Adineta</taxon>
    </lineage>
</organism>
<name>A0A820JLU6_9BILA</name>
<protein>
    <submittedName>
        <fullName evidence="1">Uncharacterized protein</fullName>
    </submittedName>
</protein>
<reference evidence="1" key="1">
    <citation type="submission" date="2021-02" db="EMBL/GenBank/DDBJ databases">
        <authorList>
            <person name="Nowell W R."/>
        </authorList>
    </citation>
    <scope>NUCLEOTIDE SEQUENCE</scope>
</reference>
<evidence type="ECO:0000313" key="1">
    <source>
        <dbReference type="EMBL" id="CAF4328379.1"/>
    </source>
</evidence>
<sequence>TDAPQSGTEPVPNGNK</sequence>
<accession>A0A820JLU6</accession>
<dbReference type="Proteomes" id="UP000663881">
    <property type="component" value="Unassembled WGS sequence"/>
</dbReference>
<comment type="caution">
    <text evidence="1">The sequence shown here is derived from an EMBL/GenBank/DDBJ whole genome shotgun (WGS) entry which is preliminary data.</text>
</comment>
<evidence type="ECO:0000313" key="2">
    <source>
        <dbReference type="Proteomes" id="UP000663881"/>
    </source>
</evidence>
<feature type="non-terminal residue" evidence="1">
    <location>
        <position position="1"/>
    </location>
</feature>
<proteinExistence type="predicted"/>
<gene>
    <name evidence="1" type="ORF">OKA104_LOCUS47634</name>
</gene>
<dbReference type="EMBL" id="CAJOAY010019212">
    <property type="protein sequence ID" value="CAF4328379.1"/>
    <property type="molecule type" value="Genomic_DNA"/>
</dbReference>
<dbReference type="AlphaFoldDB" id="A0A820JLU6"/>